<feature type="transmembrane region" description="Helical" evidence="10">
    <location>
        <begin position="161"/>
        <end position="182"/>
    </location>
</feature>
<dbReference type="InterPro" id="IPR001817">
    <property type="entry name" value="Vasoprsn_rcpt"/>
</dbReference>
<protein>
    <recommendedName>
        <fullName evidence="11">G-protein coupled receptors family 1 profile domain-containing protein</fullName>
    </recommendedName>
</protein>
<dbReference type="PANTHER" id="PTHR24224">
    <property type="entry name" value="CARDIOACCELERATORY PEPTIDE RECEPTOR-RELATED"/>
    <property type="match status" value="1"/>
</dbReference>
<evidence type="ECO:0000256" key="2">
    <source>
        <dbReference type="ARBA" id="ARBA00022475"/>
    </source>
</evidence>
<dbReference type="InterPro" id="IPR017452">
    <property type="entry name" value="GPCR_Rhodpsn_7TM"/>
</dbReference>
<reference evidence="12 13" key="1">
    <citation type="submission" date="2018-04" db="EMBL/GenBank/DDBJ databases">
        <title>The genome of golden apple snail Pomacea canaliculata provides insight into stress tolerance and invasive adaptation.</title>
        <authorList>
            <person name="Liu C."/>
            <person name="Liu B."/>
            <person name="Ren Y."/>
            <person name="Zhang Y."/>
            <person name="Wang H."/>
            <person name="Li S."/>
            <person name="Jiang F."/>
            <person name="Yin L."/>
            <person name="Zhang G."/>
            <person name="Qian W."/>
            <person name="Fan W."/>
        </authorList>
    </citation>
    <scope>NUCLEOTIDE SEQUENCE [LARGE SCALE GENOMIC DNA]</scope>
    <source>
        <strain evidence="12">SZHN2017</strain>
        <tissue evidence="12">Muscle</tissue>
    </source>
</reference>
<keyword evidence="8 10" id="KW-0325">Glycoprotein</keyword>
<dbReference type="PROSITE" id="PS50262">
    <property type="entry name" value="G_PROTEIN_RECEP_F1_2"/>
    <property type="match status" value="1"/>
</dbReference>
<dbReference type="STRING" id="400727.A0A2T7PWH2"/>
<feature type="transmembrane region" description="Helical" evidence="10">
    <location>
        <begin position="202"/>
        <end position="233"/>
    </location>
</feature>
<dbReference type="SUPFAM" id="SSF81321">
    <property type="entry name" value="Family A G protein-coupled receptor-like"/>
    <property type="match status" value="1"/>
</dbReference>
<dbReference type="Gene3D" id="1.20.1070.10">
    <property type="entry name" value="Rhodopsin 7-helix transmembrane proteins"/>
    <property type="match status" value="1"/>
</dbReference>
<dbReference type="OrthoDB" id="5987909at2759"/>
<keyword evidence="2" id="KW-1003">Cell membrane</keyword>
<evidence type="ECO:0000256" key="7">
    <source>
        <dbReference type="ARBA" id="ARBA00023170"/>
    </source>
</evidence>
<keyword evidence="13" id="KW-1185">Reference proteome</keyword>
<dbReference type="GO" id="GO:0005000">
    <property type="term" value="F:vasopressin receptor activity"/>
    <property type="evidence" value="ECO:0007669"/>
    <property type="project" value="InterPro"/>
</dbReference>
<feature type="transmembrane region" description="Helical" evidence="10">
    <location>
        <begin position="119"/>
        <end position="140"/>
    </location>
</feature>
<keyword evidence="7 10" id="KW-0675">Receptor</keyword>
<dbReference type="PROSITE" id="PS00237">
    <property type="entry name" value="G_PROTEIN_RECEP_F1_1"/>
    <property type="match status" value="1"/>
</dbReference>
<dbReference type="PRINTS" id="PR00237">
    <property type="entry name" value="GPCRRHODOPSN"/>
</dbReference>
<dbReference type="EMBL" id="PZQS01000001">
    <property type="protein sequence ID" value="PVD37737.1"/>
    <property type="molecule type" value="Genomic_DNA"/>
</dbReference>
<feature type="domain" description="G-protein coupled receptors family 1 profile" evidence="11">
    <location>
        <begin position="60"/>
        <end position="340"/>
    </location>
</feature>
<keyword evidence="6 10" id="KW-0472">Membrane</keyword>
<dbReference type="GO" id="GO:0005886">
    <property type="term" value="C:plasma membrane"/>
    <property type="evidence" value="ECO:0007669"/>
    <property type="project" value="UniProtKB-SubCell"/>
</dbReference>
<feature type="transmembrane region" description="Helical" evidence="10">
    <location>
        <begin position="80"/>
        <end position="99"/>
    </location>
</feature>
<evidence type="ECO:0000256" key="6">
    <source>
        <dbReference type="ARBA" id="ARBA00023136"/>
    </source>
</evidence>
<dbReference type="Proteomes" id="UP000245119">
    <property type="component" value="Linkage Group LG1"/>
</dbReference>
<dbReference type="PANTHER" id="PTHR24224:SF6">
    <property type="entry name" value="CARDIOACCELERATORY PEPTIDE RECEPTOR-RELATED"/>
    <property type="match status" value="1"/>
</dbReference>
<dbReference type="InterPro" id="IPR052665">
    <property type="entry name" value="Neuropeptide-GPCR"/>
</dbReference>
<evidence type="ECO:0000256" key="3">
    <source>
        <dbReference type="ARBA" id="ARBA00022692"/>
    </source>
</evidence>
<organism evidence="12 13">
    <name type="scientific">Pomacea canaliculata</name>
    <name type="common">Golden apple snail</name>
    <dbReference type="NCBI Taxonomy" id="400727"/>
    <lineage>
        <taxon>Eukaryota</taxon>
        <taxon>Metazoa</taxon>
        <taxon>Spiralia</taxon>
        <taxon>Lophotrochozoa</taxon>
        <taxon>Mollusca</taxon>
        <taxon>Gastropoda</taxon>
        <taxon>Caenogastropoda</taxon>
        <taxon>Architaenioglossa</taxon>
        <taxon>Ampullarioidea</taxon>
        <taxon>Ampullariidae</taxon>
        <taxon>Pomacea</taxon>
    </lineage>
</organism>
<comment type="caution">
    <text evidence="12">The sequence shown here is derived from an EMBL/GenBank/DDBJ whole genome shotgun (WGS) entry which is preliminary data.</text>
</comment>
<dbReference type="InterPro" id="IPR000276">
    <property type="entry name" value="GPCR_Rhodpsn"/>
</dbReference>
<dbReference type="AlphaFoldDB" id="A0A2T7PWH2"/>
<dbReference type="Pfam" id="PF00001">
    <property type="entry name" value="7tm_1"/>
    <property type="match status" value="1"/>
</dbReference>
<keyword evidence="9 10" id="KW-0807">Transducer</keyword>
<feature type="transmembrane region" description="Helical" evidence="10">
    <location>
        <begin position="290"/>
        <end position="309"/>
    </location>
</feature>
<evidence type="ECO:0000259" key="11">
    <source>
        <dbReference type="PROSITE" id="PS50262"/>
    </source>
</evidence>
<accession>A0A2T7PWH2</accession>
<comment type="similarity">
    <text evidence="10">Belongs to the G-protein coupled receptor 1 family. Vasopressin/oxytocin receptor subfamily.</text>
</comment>
<dbReference type="GO" id="GO:0008188">
    <property type="term" value="F:neuropeptide receptor activity"/>
    <property type="evidence" value="ECO:0007669"/>
    <property type="project" value="TreeGrafter"/>
</dbReference>
<evidence type="ECO:0000313" key="13">
    <source>
        <dbReference type="Proteomes" id="UP000245119"/>
    </source>
</evidence>
<evidence type="ECO:0000313" key="12">
    <source>
        <dbReference type="EMBL" id="PVD37737.1"/>
    </source>
</evidence>
<gene>
    <name evidence="12" type="ORF">C0Q70_00338</name>
</gene>
<evidence type="ECO:0000256" key="8">
    <source>
        <dbReference type="ARBA" id="ARBA00023180"/>
    </source>
</evidence>
<feature type="transmembrane region" description="Helical" evidence="10">
    <location>
        <begin position="321"/>
        <end position="343"/>
    </location>
</feature>
<evidence type="ECO:0000256" key="5">
    <source>
        <dbReference type="ARBA" id="ARBA00023040"/>
    </source>
</evidence>
<sequence>MEAKDFRTALAQRNLSRFLFLHESGLSEATSEADLNFPCSLMMVPQLVLVSTLLVFIVVGNCCVLAAIQLSDNGRKTRMNFFITHLAIADLLVGVICVLTDLLSKITVEWYAGNVMCKIIQYLQAAVTYVSTYVLVSLSLDRYDAVARPMNFSRSQYQARVLIWLSWVSALLFALPALFLYSVEQQEDKHQCWIDFPLFWHWKLFFTLVAVVTFVLPAIIIASCYIAIILVIWTKGHNSRDSSLEQAALNGRQSSVGSNERQWTTLGGQRHDTARGIIPQAKIRTVKMTLIIVIVFILCWSPFFLYNLLELYEAIPQNDRMSTFIQSAAPLNSAANPIIYGIFSTRICRNLRRLPAVAYLLDAMCRCRHAARKDYSAGNTRGTTASLTDQTLSTLDPHHKRIHSEALAASPGSLATRRPSGLPVVRRQLTEKEQQLLKRVTAGRQQLCPLITVEEPSHVDGFLPDKKNIKRGQGKKIEPDDISQIHTMIIESDDITEGL</sequence>
<keyword evidence="3 10" id="KW-0812">Transmembrane</keyword>
<name>A0A2T7PWH2_POMCA</name>
<keyword evidence="4 10" id="KW-1133">Transmembrane helix</keyword>
<evidence type="ECO:0000256" key="10">
    <source>
        <dbReference type="RuleBase" id="RU046427"/>
    </source>
</evidence>
<dbReference type="PRINTS" id="PR00896">
    <property type="entry name" value="VASOPRESSINR"/>
</dbReference>
<evidence type="ECO:0000256" key="4">
    <source>
        <dbReference type="ARBA" id="ARBA00022989"/>
    </source>
</evidence>
<comment type="subcellular location">
    <subcellularLocation>
        <location evidence="1 10">Cell membrane</location>
        <topology evidence="1 10">Multi-pass membrane protein</topology>
    </subcellularLocation>
</comment>
<proteinExistence type="inferred from homology"/>
<evidence type="ECO:0000256" key="9">
    <source>
        <dbReference type="ARBA" id="ARBA00023224"/>
    </source>
</evidence>
<evidence type="ECO:0000256" key="1">
    <source>
        <dbReference type="ARBA" id="ARBA00004651"/>
    </source>
</evidence>
<keyword evidence="5 10" id="KW-0297">G-protein coupled receptor</keyword>
<feature type="transmembrane region" description="Helical" evidence="10">
    <location>
        <begin position="47"/>
        <end position="68"/>
    </location>
</feature>